<dbReference type="Pfam" id="PF00254">
    <property type="entry name" value="FKBP_C"/>
    <property type="match status" value="1"/>
</dbReference>
<evidence type="ECO:0000256" key="3">
    <source>
        <dbReference type="ARBA" id="ARBA00023110"/>
    </source>
</evidence>
<protein>
    <recommendedName>
        <fullName evidence="7">Peptidyl-prolyl cis-trans isomerase</fullName>
        <ecNumber evidence="7">5.2.1.8</ecNumber>
    </recommendedName>
</protein>
<comment type="similarity">
    <text evidence="2 7">Belongs to the FKBP-type PPIase family.</text>
</comment>
<evidence type="ECO:0000256" key="6">
    <source>
        <dbReference type="PROSITE-ProRule" id="PRU00277"/>
    </source>
</evidence>
<dbReference type="Gene3D" id="3.10.50.40">
    <property type="match status" value="1"/>
</dbReference>
<sequence length="146" mass="16032">MKRQWEAITMFGIDTQDIQDLKIVDVKVGTGAEAKPGELVRVHYTGWLEDGTKFDSSVDRNEPFEFPLGAGYVIQGWDRGVAGMKVGGVRRLFIPSQLAYGDRGAGSVIPPNATLIFEIQLLGVKDNGKWQLEEDVITPVSAPDVK</sequence>
<dbReference type="EMBL" id="AFBP01000014">
    <property type="protein sequence ID" value="EGG56677.1"/>
    <property type="molecule type" value="Genomic_DNA"/>
</dbReference>
<evidence type="ECO:0000256" key="5">
    <source>
        <dbReference type="ARBA" id="ARBA00056164"/>
    </source>
</evidence>
<dbReference type="HOGENOM" id="CLU_013615_12_0_4"/>
<dbReference type="GO" id="GO:0003755">
    <property type="term" value="F:peptidyl-prolyl cis-trans isomerase activity"/>
    <property type="evidence" value="ECO:0007669"/>
    <property type="project" value="UniProtKB-UniRule"/>
</dbReference>
<name>F3QI60_9BURK</name>
<evidence type="ECO:0000313" key="10">
    <source>
        <dbReference type="Proteomes" id="UP000005156"/>
    </source>
</evidence>
<keyword evidence="4 6" id="KW-0413">Isomerase</keyword>
<feature type="domain" description="PPIase FKBP-type" evidence="8">
    <location>
        <begin position="37"/>
        <end position="125"/>
    </location>
</feature>
<keyword evidence="10" id="KW-1185">Reference proteome</keyword>
<evidence type="ECO:0000256" key="2">
    <source>
        <dbReference type="ARBA" id="ARBA00006577"/>
    </source>
</evidence>
<dbReference type="PROSITE" id="PS50059">
    <property type="entry name" value="FKBP_PPIASE"/>
    <property type="match status" value="1"/>
</dbReference>
<evidence type="ECO:0000313" key="9">
    <source>
        <dbReference type="EMBL" id="EGG56677.1"/>
    </source>
</evidence>
<gene>
    <name evidence="9" type="ORF">HMPREF9439_00607</name>
</gene>
<evidence type="ECO:0000256" key="1">
    <source>
        <dbReference type="ARBA" id="ARBA00000971"/>
    </source>
</evidence>
<dbReference type="InterPro" id="IPR046357">
    <property type="entry name" value="PPIase_dom_sf"/>
</dbReference>
<dbReference type="PANTHER" id="PTHR43811">
    <property type="entry name" value="FKBP-TYPE PEPTIDYL-PROLYL CIS-TRANS ISOMERASE FKPA"/>
    <property type="match status" value="1"/>
</dbReference>
<evidence type="ECO:0000259" key="8">
    <source>
        <dbReference type="PROSITE" id="PS50059"/>
    </source>
</evidence>
<keyword evidence="3 6" id="KW-0697">Rotamase</keyword>
<dbReference type="FunFam" id="3.10.50.40:FF:000006">
    <property type="entry name" value="Peptidyl-prolyl cis-trans isomerase"/>
    <property type="match status" value="1"/>
</dbReference>
<dbReference type="SUPFAM" id="SSF54534">
    <property type="entry name" value="FKBP-like"/>
    <property type="match status" value="1"/>
</dbReference>
<dbReference type="EC" id="5.2.1.8" evidence="7"/>
<reference evidence="9 10" key="1">
    <citation type="submission" date="2011-02" db="EMBL/GenBank/DDBJ databases">
        <authorList>
            <person name="Weinstock G."/>
            <person name="Sodergren E."/>
            <person name="Clifton S."/>
            <person name="Fulton L."/>
            <person name="Fulton B."/>
            <person name="Courtney L."/>
            <person name="Fronick C."/>
            <person name="Harrison M."/>
            <person name="Strong C."/>
            <person name="Farmer C."/>
            <person name="Delahaunty K."/>
            <person name="Markovic C."/>
            <person name="Hall O."/>
            <person name="Minx P."/>
            <person name="Tomlinson C."/>
            <person name="Mitreva M."/>
            <person name="Hou S."/>
            <person name="Chen J."/>
            <person name="Wollam A."/>
            <person name="Pepin K.H."/>
            <person name="Johnson M."/>
            <person name="Bhonagiri V."/>
            <person name="Zhang X."/>
            <person name="Suruliraj S."/>
            <person name="Warren W."/>
            <person name="Chinwalla A."/>
            <person name="Mardis E.R."/>
            <person name="Wilson R.K."/>
        </authorList>
    </citation>
    <scope>NUCLEOTIDE SEQUENCE [LARGE SCALE GENOMIC DNA]</scope>
    <source>
        <strain evidence="9 10">YIT 11859</strain>
    </source>
</reference>
<comment type="function">
    <text evidence="5">PPIases accelerate the folding of proteins.</text>
</comment>
<dbReference type="PANTHER" id="PTHR43811:SF19">
    <property type="entry name" value="39 KDA FK506-BINDING NUCLEAR PROTEIN"/>
    <property type="match status" value="1"/>
</dbReference>
<dbReference type="InterPro" id="IPR001179">
    <property type="entry name" value="PPIase_FKBP_dom"/>
</dbReference>
<organism evidence="9 10">
    <name type="scientific">Parasutterella excrementihominis YIT 11859</name>
    <dbReference type="NCBI Taxonomy" id="762966"/>
    <lineage>
        <taxon>Bacteria</taxon>
        <taxon>Pseudomonadati</taxon>
        <taxon>Pseudomonadota</taxon>
        <taxon>Betaproteobacteria</taxon>
        <taxon>Burkholderiales</taxon>
        <taxon>Sutterellaceae</taxon>
        <taxon>Parasutterella</taxon>
    </lineage>
</organism>
<proteinExistence type="inferred from homology"/>
<evidence type="ECO:0000256" key="4">
    <source>
        <dbReference type="ARBA" id="ARBA00023235"/>
    </source>
</evidence>
<comment type="catalytic activity">
    <reaction evidence="1 6 7">
        <text>[protein]-peptidylproline (omega=180) = [protein]-peptidylproline (omega=0)</text>
        <dbReference type="Rhea" id="RHEA:16237"/>
        <dbReference type="Rhea" id="RHEA-COMP:10747"/>
        <dbReference type="Rhea" id="RHEA-COMP:10748"/>
        <dbReference type="ChEBI" id="CHEBI:83833"/>
        <dbReference type="ChEBI" id="CHEBI:83834"/>
        <dbReference type="EC" id="5.2.1.8"/>
    </reaction>
</comment>
<evidence type="ECO:0000256" key="7">
    <source>
        <dbReference type="RuleBase" id="RU003915"/>
    </source>
</evidence>
<accession>F3QI60</accession>
<dbReference type="eggNOG" id="COG0545">
    <property type="taxonomic scope" value="Bacteria"/>
</dbReference>
<comment type="caution">
    <text evidence="9">The sequence shown here is derived from an EMBL/GenBank/DDBJ whole genome shotgun (WGS) entry which is preliminary data.</text>
</comment>
<dbReference type="AlphaFoldDB" id="F3QI60"/>
<dbReference type="Proteomes" id="UP000005156">
    <property type="component" value="Unassembled WGS sequence"/>
</dbReference>